<feature type="signal peptide" evidence="1">
    <location>
        <begin position="1"/>
        <end position="22"/>
    </location>
</feature>
<dbReference type="RefSeq" id="WP_330974794.1">
    <property type="nucleotide sequence ID" value="NZ_JAZGLY010000004.1"/>
</dbReference>
<dbReference type="InterPro" id="IPR043769">
    <property type="entry name" value="DUF5715"/>
</dbReference>
<keyword evidence="1" id="KW-0732">Signal</keyword>
<evidence type="ECO:0000313" key="2">
    <source>
        <dbReference type="EMBL" id="MEE6187386.1"/>
    </source>
</evidence>
<accession>A0ABU7RHI7</accession>
<dbReference type="EMBL" id="JAZGLY010000004">
    <property type="protein sequence ID" value="MEE6187386.1"/>
    <property type="molecule type" value="Genomic_DNA"/>
</dbReference>
<gene>
    <name evidence="2" type="ORF">V2H41_08880</name>
</gene>
<comment type="caution">
    <text evidence="2">The sequence shown here is derived from an EMBL/GenBank/DDBJ whole genome shotgun (WGS) entry which is preliminary data.</text>
</comment>
<dbReference type="SUPFAM" id="SSF55166">
    <property type="entry name" value="Hedgehog/DD-peptidase"/>
    <property type="match status" value="1"/>
</dbReference>
<reference evidence="2 3" key="1">
    <citation type="submission" date="2024-01" db="EMBL/GenBank/DDBJ databases">
        <title>Niabella digestum sp. nov., isolated from waste digestion system.</title>
        <authorList>
            <person name="Zhang L."/>
        </authorList>
    </citation>
    <scope>NUCLEOTIDE SEQUENCE [LARGE SCALE GENOMIC DNA]</scope>
    <source>
        <strain evidence="2 3">A18</strain>
    </source>
</reference>
<dbReference type="Proteomes" id="UP001357452">
    <property type="component" value="Unassembled WGS sequence"/>
</dbReference>
<evidence type="ECO:0000313" key="3">
    <source>
        <dbReference type="Proteomes" id="UP001357452"/>
    </source>
</evidence>
<protein>
    <submittedName>
        <fullName evidence="2">DUF5715 family protein</fullName>
    </submittedName>
</protein>
<proteinExistence type="predicted"/>
<dbReference type="InterPro" id="IPR009045">
    <property type="entry name" value="Zn_M74/Hedgehog-like"/>
</dbReference>
<feature type="chain" id="PRO_5045885463" evidence="1">
    <location>
        <begin position="23"/>
        <end position="186"/>
    </location>
</feature>
<evidence type="ECO:0000256" key="1">
    <source>
        <dbReference type="SAM" id="SignalP"/>
    </source>
</evidence>
<keyword evidence="3" id="KW-1185">Reference proteome</keyword>
<organism evidence="2 3">
    <name type="scientific">Niabella digestorum</name>
    <dbReference type="NCBI Taxonomy" id="3117701"/>
    <lineage>
        <taxon>Bacteria</taxon>
        <taxon>Pseudomonadati</taxon>
        <taxon>Bacteroidota</taxon>
        <taxon>Chitinophagia</taxon>
        <taxon>Chitinophagales</taxon>
        <taxon>Chitinophagaceae</taxon>
        <taxon>Niabella</taxon>
    </lineage>
</organism>
<name>A0ABU7RHI7_9BACT</name>
<dbReference type="Pfam" id="PF18979">
    <property type="entry name" value="DUF5715"/>
    <property type="match status" value="1"/>
</dbReference>
<sequence length="186" mass="21655">MKFQKRLLLPLFVLVLYNAAGQTVYDTHLQAAQRSGIPLIQNNSQLNALVSKKKLVKVGVHRGYTIARLTHSKPYLTPRSYKVLKDLGNTFYTRSKKKTFTVTSVTRTLYDQKRLSRINTNAVTTKPSSHNYGCSFDISYIRFNNRKAPNTRLEKLLETILTEYQKQGKLYFIKEYREKCFHITVR</sequence>